<dbReference type="GO" id="GO:0006529">
    <property type="term" value="P:asparagine biosynthetic process"/>
    <property type="evidence" value="ECO:0007669"/>
    <property type="project" value="InterPro"/>
</dbReference>
<dbReference type="Proteomes" id="UP000179001">
    <property type="component" value="Unassembled WGS sequence"/>
</dbReference>
<dbReference type="Gene3D" id="3.40.50.620">
    <property type="entry name" value="HUPs"/>
    <property type="match status" value="1"/>
</dbReference>
<dbReference type="AlphaFoldDB" id="A0A1F5T0N2"/>
<protein>
    <recommendedName>
        <fullName evidence="1">Asparagine synthetase domain-containing protein</fullName>
    </recommendedName>
</protein>
<feature type="domain" description="Asparagine synthetase" evidence="1">
    <location>
        <begin position="179"/>
        <end position="257"/>
    </location>
</feature>
<name>A0A1F5T0N2_9BACT</name>
<dbReference type="InterPro" id="IPR014729">
    <property type="entry name" value="Rossmann-like_a/b/a_fold"/>
</dbReference>
<sequence length="260" mass="29580">MSGIIFPEDFKRVVEETEVVHPDSEHNLMISPEALENALIATFRKIAELAKYETLAIGLSGGLDSSILTTIAVKSAGLTIIPVTIFSSLDHPDLLHAVALIKHLKLWLNQLGQFDSTRREDKYELLCIAMKKANLKHLILGDAVDELQGGYWQHEYPEKHLPLAFLPMDELRKAVFEDMWKKLIPDHLAILDKFARQYDIDVYLPYLALSQLLSKVPMFQRIFYTTRKSLLRHLAVNLGIPNEIINRPKLGLGDALRTQF</sequence>
<dbReference type="Pfam" id="PF00733">
    <property type="entry name" value="Asn_synthase"/>
    <property type="match status" value="1"/>
</dbReference>
<reference evidence="2 3" key="1">
    <citation type="journal article" date="2016" name="Nat. Commun.">
        <title>Thousands of microbial genomes shed light on interconnected biogeochemical processes in an aquifer system.</title>
        <authorList>
            <person name="Anantharaman K."/>
            <person name="Brown C.T."/>
            <person name="Hug L.A."/>
            <person name="Sharon I."/>
            <person name="Castelle C.J."/>
            <person name="Probst A.J."/>
            <person name="Thomas B.C."/>
            <person name="Singh A."/>
            <person name="Wilkins M.J."/>
            <person name="Karaoz U."/>
            <person name="Brodie E.L."/>
            <person name="Williams K.H."/>
            <person name="Hubbard S.S."/>
            <person name="Banfield J.F."/>
        </authorList>
    </citation>
    <scope>NUCLEOTIDE SEQUENCE [LARGE SCALE GENOMIC DNA]</scope>
</reference>
<evidence type="ECO:0000313" key="2">
    <source>
        <dbReference type="EMBL" id="OGF32296.1"/>
    </source>
</evidence>
<comment type="caution">
    <text evidence="2">The sequence shown here is derived from an EMBL/GenBank/DDBJ whole genome shotgun (WGS) entry which is preliminary data.</text>
</comment>
<gene>
    <name evidence="2" type="ORF">A2478_03140</name>
</gene>
<proteinExistence type="predicted"/>
<dbReference type="EMBL" id="MFGJ01000006">
    <property type="protein sequence ID" value="OGF32296.1"/>
    <property type="molecule type" value="Genomic_DNA"/>
</dbReference>
<organism evidence="2 3">
    <name type="scientific">Candidatus Falkowbacteria bacterium RIFOXYC2_FULL_36_12</name>
    <dbReference type="NCBI Taxonomy" id="1798002"/>
    <lineage>
        <taxon>Bacteria</taxon>
        <taxon>Candidatus Falkowiibacteriota</taxon>
    </lineage>
</organism>
<dbReference type="InterPro" id="IPR001962">
    <property type="entry name" value="Asn_synthase"/>
</dbReference>
<accession>A0A1F5T0N2</accession>
<dbReference type="GO" id="GO:0004066">
    <property type="term" value="F:asparagine synthase (glutamine-hydrolyzing) activity"/>
    <property type="evidence" value="ECO:0007669"/>
    <property type="project" value="InterPro"/>
</dbReference>
<dbReference type="SUPFAM" id="SSF52402">
    <property type="entry name" value="Adenine nucleotide alpha hydrolases-like"/>
    <property type="match status" value="1"/>
</dbReference>
<evidence type="ECO:0000259" key="1">
    <source>
        <dbReference type="Pfam" id="PF00733"/>
    </source>
</evidence>
<evidence type="ECO:0000313" key="3">
    <source>
        <dbReference type="Proteomes" id="UP000179001"/>
    </source>
</evidence>